<comment type="caution">
    <text evidence="8">The sequence shown here is derived from an EMBL/GenBank/DDBJ whole genome shotgun (WGS) entry which is preliminary data.</text>
</comment>
<keyword evidence="2" id="KW-1003">Cell membrane</keyword>
<feature type="transmembrane region" description="Helical" evidence="7">
    <location>
        <begin position="65"/>
        <end position="86"/>
    </location>
</feature>
<accession>A0A545T5H3</accession>
<dbReference type="PANTHER" id="PTHR39087">
    <property type="entry name" value="UPF0104 MEMBRANE PROTEIN MJ1595"/>
    <property type="match status" value="1"/>
</dbReference>
<evidence type="ECO:0000256" key="6">
    <source>
        <dbReference type="SAM" id="MobiDB-lite"/>
    </source>
</evidence>
<evidence type="ECO:0000256" key="7">
    <source>
        <dbReference type="SAM" id="Phobius"/>
    </source>
</evidence>
<keyword evidence="9" id="KW-1185">Reference proteome</keyword>
<feature type="transmembrane region" description="Helical" evidence="7">
    <location>
        <begin position="186"/>
        <end position="204"/>
    </location>
</feature>
<reference evidence="8 9" key="1">
    <citation type="submission" date="2019-06" db="EMBL/GenBank/DDBJ databases">
        <title>Whole genome sequence for Rhodospirillaceae sp. R148.</title>
        <authorList>
            <person name="Wang G."/>
        </authorList>
    </citation>
    <scope>NUCLEOTIDE SEQUENCE [LARGE SCALE GENOMIC DNA]</scope>
    <source>
        <strain evidence="8 9">R148</strain>
    </source>
</reference>
<evidence type="ECO:0000313" key="8">
    <source>
        <dbReference type="EMBL" id="TQV72453.1"/>
    </source>
</evidence>
<feature type="transmembrane region" description="Helical" evidence="7">
    <location>
        <begin position="144"/>
        <end position="174"/>
    </location>
</feature>
<keyword evidence="5 7" id="KW-0472">Membrane</keyword>
<keyword evidence="4 7" id="KW-1133">Transmembrane helix</keyword>
<feature type="compositionally biased region" description="Low complexity" evidence="6">
    <location>
        <begin position="7"/>
        <end position="24"/>
    </location>
</feature>
<feature type="transmembrane region" description="Helical" evidence="7">
    <location>
        <begin position="39"/>
        <end position="59"/>
    </location>
</feature>
<feature type="transmembrane region" description="Helical" evidence="7">
    <location>
        <begin position="255"/>
        <end position="274"/>
    </location>
</feature>
<dbReference type="GO" id="GO:0005886">
    <property type="term" value="C:plasma membrane"/>
    <property type="evidence" value="ECO:0007669"/>
    <property type="project" value="UniProtKB-SubCell"/>
</dbReference>
<evidence type="ECO:0000256" key="2">
    <source>
        <dbReference type="ARBA" id="ARBA00022475"/>
    </source>
</evidence>
<evidence type="ECO:0000256" key="4">
    <source>
        <dbReference type="ARBA" id="ARBA00022989"/>
    </source>
</evidence>
<dbReference type="OrthoDB" id="421014at2"/>
<feature type="transmembrane region" description="Helical" evidence="7">
    <location>
        <begin position="225"/>
        <end position="243"/>
    </location>
</feature>
<dbReference type="EMBL" id="VHSH01000012">
    <property type="protein sequence ID" value="TQV72453.1"/>
    <property type="molecule type" value="Genomic_DNA"/>
</dbReference>
<comment type="subcellular location">
    <subcellularLocation>
        <location evidence="1">Cell membrane</location>
        <topology evidence="1">Multi-pass membrane protein</topology>
    </subcellularLocation>
</comment>
<feature type="transmembrane region" description="Helical" evidence="7">
    <location>
        <begin position="322"/>
        <end position="347"/>
    </location>
</feature>
<sequence length="358" mass="37292">MTHPSDDSGPAEAAPAATANKSPDGSGQMKPEAGRRKSLLRILLAVVVTAVFGFLFLRFAPLDLMVASLASASPEMLASSFCLVVLGQLFRGWRIAVLVSPRAAPSFIAYRISVLHNFLASLLPARLGELALPAMLKRSYGIDYAVGAGILLGARILDLLIILSVAGITFWIVVPAGSELGWLRGLGLLGGFCAIAAFLAMQYLRRGSAHLADRLALRTRSKKGGRLMLLIIKILRACAAIPARRLFLAQVSSLAVWLALFAAYHVAALAVTASMPVDTTLFAGTLGSIAFVLPINGIAQVGPFEAAWTFGGILGGLSTADALAVAVAIHGVTFVGGALQAGFVLLVKLLSPLRSGAA</sequence>
<gene>
    <name evidence="8" type="ORF">FKG95_25605</name>
</gene>
<dbReference type="AlphaFoldDB" id="A0A545T5H3"/>
<name>A0A545T5H3_9PROT</name>
<keyword evidence="3 7" id="KW-0812">Transmembrane</keyword>
<evidence type="ECO:0000313" key="9">
    <source>
        <dbReference type="Proteomes" id="UP000315252"/>
    </source>
</evidence>
<feature type="transmembrane region" description="Helical" evidence="7">
    <location>
        <begin position="281"/>
        <end position="302"/>
    </location>
</feature>
<feature type="region of interest" description="Disordered" evidence="6">
    <location>
        <begin position="1"/>
        <end position="32"/>
    </location>
</feature>
<organism evidence="8 9">
    <name type="scientific">Denitrobaculum tricleocarpae</name>
    <dbReference type="NCBI Taxonomy" id="2591009"/>
    <lineage>
        <taxon>Bacteria</taxon>
        <taxon>Pseudomonadati</taxon>
        <taxon>Pseudomonadota</taxon>
        <taxon>Alphaproteobacteria</taxon>
        <taxon>Rhodospirillales</taxon>
        <taxon>Rhodospirillaceae</taxon>
        <taxon>Denitrobaculum</taxon>
    </lineage>
</organism>
<proteinExistence type="predicted"/>
<dbReference type="RefSeq" id="WP_142899300.1">
    <property type="nucleotide sequence ID" value="NZ_ML660063.1"/>
</dbReference>
<evidence type="ECO:0000256" key="5">
    <source>
        <dbReference type="ARBA" id="ARBA00023136"/>
    </source>
</evidence>
<protein>
    <submittedName>
        <fullName evidence="8">Flippase-like domain-containing protein</fullName>
    </submittedName>
</protein>
<dbReference type="Pfam" id="PF03706">
    <property type="entry name" value="LPG_synthase_TM"/>
    <property type="match status" value="1"/>
</dbReference>
<dbReference type="Proteomes" id="UP000315252">
    <property type="component" value="Unassembled WGS sequence"/>
</dbReference>
<dbReference type="PANTHER" id="PTHR39087:SF2">
    <property type="entry name" value="UPF0104 MEMBRANE PROTEIN MJ1595"/>
    <property type="match status" value="1"/>
</dbReference>
<evidence type="ECO:0000256" key="3">
    <source>
        <dbReference type="ARBA" id="ARBA00022692"/>
    </source>
</evidence>
<dbReference type="InterPro" id="IPR022791">
    <property type="entry name" value="L-PG_synthase/AglD"/>
</dbReference>
<evidence type="ECO:0000256" key="1">
    <source>
        <dbReference type="ARBA" id="ARBA00004651"/>
    </source>
</evidence>